<feature type="non-terminal residue" evidence="2">
    <location>
        <position position="113"/>
    </location>
</feature>
<dbReference type="InterPro" id="IPR011990">
    <property type="entry name" value="TPR-like_helical_dom_sf"/>
</dbReference>
<organism evidence="2 3">
    <name type="scientific">Polarella glacialis</name>
    <name type="common">Dinoflagellate</name>
    <dbReference type="NCBI Taxonomy" id="89957"/>
    <lineage>
        <taxon>Eukaryota</taxon>
        <taxon>Sar</taxon>
        <taxon>Alveolata</taxon>
        <taxon>Dinophyceae</taxon>
        <taxon>Suessiales</taxon>
        <taxon>Suessiaceae</taxon>
        <taxon>Polarella</taxon>
    </lineage>
</organism>
<proteinExistence type="predicted"/>
<dbReference type="InterPro" id="IPR002885">
    <property type="entry name" value="PPR_rpt"/>
</dbReference>
<dbReference type="Proteomes" id="UP000654075">
    <property type="component" value="Unassembled WGS sequence"/>
</dbReference>
<dbReference type="AlphaFoldDB" id="A0A813DRT3"/>
<dbReference type="PROSITE" id="PS51257">
    <property type="entry name" value="PROKAR_LIPOPROTEIN"/>
    <property type="match status" value="1"/>
</dbReference>
<evidence type="ECO:0000313" key="3">
    <source>
        <dbReference type="Proteomes" id="UP000654075"/>
    </source>
</evidence>
<keyword evidence="3" id="KW-1185">Reference proteome</keyword>
<dbReference type="Gene3D" id="1.25.40.10">
    <property type="entry name" value="Tetratricopeptide repeat domain"/>
    <property type="match status" value="1"/>
</dbReference>
<comment type="caution">
    <text evidence="2">The sequence shown here is derived from an EMBL/GenBank/DDBJ whole genome shotgun (WGS) entry which is preliminary data.</text>
</comment>
<sequence length="113" mass="11882">MPRAYGLRPDVVTFGATISACGEGQQWRWALALLADLVPRGLPPSLEAVAAALAGLSLGPSGAELWAWMLWLLHDMPRLTAGVEPTVALYSSAAVAFEGSRGAATALPDLLRR</sequence>
<protein>
    <submittedName>
        <fullName evidence="2">Uncharacterized protein</fullName>
    </submittedName>
</protein>
<dbReference type="PROSITE" id="PS51375">
    <property type="entry name" value="PPR"/>
    <property type="match status" value="1"/>
</dbReference>
<gene>
    <name evidence="2" type="ORF">PGLA1383_LOCUS7737</name>
</gene>
<name>A0A813DRT3_POLGL</name>
<feature type="repeat" description="PPR" evidence="1">
    <location>
        <begin position="10"/>
        <end position="44"/>
    </location>
</feature>
<accession>A0A813DRT3</accession>
<evidence type="ECO:0000313" key="2">
    <source>
        <dbReference type="EMBL" id="CAE8588954.1"/>
    </source>
</evidence>
<dbReference type="EMBL" id="CAJNNV010003409">
    <property type="protein sequence ID" value="CAE8588954.1"/>
    <property type="molecule type" value="Genomic_DNA"/>
</dbReference>
<reference evidence="2" key="1">
    <citation type="submission" date="2021-02" db="EMBL/GenBank/DDBJ databases">
        <authorList>
            <person name="Dougan E. K."/>
            <person name="Rhodes N."/>
            <person name="Thang M."/>
            <person name="Chan C."/>
        </authorList>
    </citation>
    <scope>NUCLEOTIDE SEQUENCE</scope>
</reference>
<evidence type="ECO:0000256" key="1">
    <source>
        <dbReference type="PROSITE-ProRule" id="PRU00708"/>
    </source>
</evidence>